<protein>
    <submittedName>
        <fullName evidence="2">Uncharacterized protein</fullName>
    </submittedName>
</protein>
<organism evidence="2 3">
    <name type="scientific">Mycobacterium avium (strain 104)</name>
    <dbReference type="NCBI Taxonomy" id="243243"/>
    <lineage>
        <taxon>Bacteria</taxon>
        <taxon>Bacillati</taxon>
        <taxon>Actinomycetota</taxon>
        <taxon>Actinomycetes</taxon>
        <taxon>Mycobacteriales</taxon>
        <taxon>Mycobacteriaceae</taxon>
        <taxon>Mycobacterium</taxon>
        <taxon>Mycobacterium avium complex (MAC)</taxon>
    </lineage>
</organism>
<proteinExistence type="predicted"/>
<feature type="compositionally biased region" description="Basic and acidic residues" evidence="1">
    <location>
        <begin position="1"/>
        <end position="10"/>
    </location>
</feature>
<dbReference type="HOGENOM" id="CLU_3254276_0_0_11"/>
<dbReference type="EMBL" id="CP000479">
    <property type="protein sequence ID" value="ABK68208.1"/>
    <property type="molecule type" value="Genomic_DNA"/>
</dbReference>
<name>A0A0H3A0S6_MYCA1</name>
<dbReference type="AlphaFoldDB" id="A0A0H3A0S6"/>
<dbReference type="KEGG" id="mav:MAV_3267"/>
<evidence type="ECO:0000256" key="1">
    <source>
        <dbReference type="SAM" id="MobiDB-lite"/>
    </source>
</evidence>
<feature type="region of interest" description="Disordered" evidence="1">
    <location>
        <begin position="1"/>
        <end position="42"/>
    </location>
</feature>
<evidence type="ECO:0000313" key="2">
    <source>
        <dbReference type="EMBL" id="ABK68208.1"/>
    </source>
</evidence>
<reference evidence="2 3" key="1">
    <citation type="submission" date="2006-10" db="EMBL/GenBank/DDBJ databases">
        <authorList>
            <person name="Fleischmann R.D."/>
            <person name="Dodson R.J."/>
            <person name="Haft D.H."/>
            <person name="Merkel J.S."/>
            <person name="Nelson W.C."/>
            <person name="Fraser C.M."/>
        </authorList>
    </citation>
    <scope>NUCLEOTIDE SEQUENCE [LARGE SCALE GENOMIC DNA]</scope>
    <source>
        <strain evidence="2 3">104</strain>
    </source>
</reference>
<accession>A0A0H3A0S6</accession>
<gene>
    <name evidence="2" type="ordered locus">MAV_3267</name>
</gene>
<evidence type="ECO:0000313" key="3">
    <source>
        <dbReference type="Proteomes" id="UP000001574"/>
    </source>
</evidence>
<dbReference type="Proteomes" id="UP000001574">
    <property type="component" value="Chromosome"/>
</dbReference>
<sequence>MEIACHDQSRSRLPPGSDEVSVMASGSPKPSMRFPHSRYKLA</sequence>